<evidence type="ECO:0000313" key="1">
    <source>
        <dbReference type="EMBL" id="ORE06667.1"/>
    </source>
</evidence>
<name>A0A1X0R3Q1_RHIZD</name>
<proteinExistence type="predicted"/>
<organism evidence="1">
    <name type="scientific">Rhizopus microsporus var. microsporus</name>
    <dbReference type="NCBI Taxonomy" id="86635"/>
    <lineage>
        <taxon>Eukaryota</taxon>
        <taxon>Fungi</taxon>
        <taxon>Fungi incertae sedis</taxon>
        <taxon>Mucoromycota</taxon>
        <taxon>Mucoromycotina</taxon>
        <taxon>Mucoromycetes</taxon>
        <taxon>Mucorales</taxon>
        <taxon>Mucorineae</taxon>
        <taxon>Rhizopodaceae</taxon>
        <taxon>Rhizopus</taxon>
    </lineage>
</organism>
<accession>A0A1X0R3Q1</accession>
<protein>
    <recommendedName>
        <fullName evidence="2">Reverse transcriptase zinc-binding domain-containing protein</fullName>
    </recommendedName>
</protein>
<dbReference type="AlphaFoldDB" id="A0A1X0R3Q1"/>
<evidence type="ECO:0008006" key="2">
    <source>
        <dbReference type="Google" id="ProtNLM"/>
    </source>
</evidence>
<dbReference type="Proteomes" id="UP000242414">
    <property type="component" value="Unassembled WGS sequence"/>
</dbReference>
<dbReference type="EMBL" id="KV921918">
    <property type="protein sequence ID" value="ORE06667.1"/>
    <property type="molecule type" value="Genomic_DNA"/>
</dbReference>
<dbReference type="VEuPathDB" id="FungiDB:BCV72DRAFT_335708"/>
<dbReference type="OrthoDB" id="2426083at2759"/>
<sequence>MAYSTSSEPLTYLQNPLLQSSRQRNSFQQCIVEKVSNACNIFKQGPLSIRDRATVLNVLIPSSLWHVLRVVGVNQKTSDTIRKIFRNFLGFRIFPSISLDTFQQLLKHGGLGFLEPNCQHLALQYRWLTPLLLNDDPSSFITLWLQAHLLGLSPLSIADARLPFLFPSFRKDPLAMNFPGVLSVLFRSFDALFDSGTVLTLLNSSLSERPKVSVEICLSLPLSEVINWPADGSLRVQRPYKSLQASPAFCLSPDHSHLIPKAWVNGRTTYFTSFFARLYLPGSIMAAVPSSLSEICGQLVHPWLEPNSDIILPRNFHKHHQQLLQQSGECQVSNMPRSMSFWRRFWNLLIPLQIRTPWYRLLQHKFPCASRMHKLLASSFSSECRFCQIPNVEDEMHFIL</sequence>
<reference evidence="1" key="1">
    <citation type="journal article" date="2016" name="Proc. Natl. Acad. Sci. U.S.A.">
        <title>Lipid metabolic changes in an early divergent fungus govern the establishment of a mutualistic symbiosis with endobacteria.</title>
        <authorList>
            <person name="Lastovetsky O.A."/>
            <person name="Gaspar M.L."/>
            <person name="Mondo S.J."/>
            <person name="LaButti K.M."/>
            <person name="Sandor L."/>
            <person name="Grigoriev I.V."/>
            <person name="Henry S.A."/>
            <person name="Pawlowska T.E."/>
        </authorList>
    </citation>
    <scope>NUCLEOTIDE SEQUENCE [LARGE SCALE GENOMIC DNA]</scope>
    <source>
        <strain evidence="1">ATCC 52814</strain>
    </source>
</reference>
<gene>
    <name evidence="1" type="ORF">BCV72DRAFT_335708</name>
</gene>